<feature type="compositionally biased region" description="Basic and acidic residues" evidence="1">
    <location>
        <begin position="66"/>
        <end position="89"/>
    </location>
</feature>
<keyword evidence="2" id="KW-0560">Oxidoreductase</keyword>
<sequence>MTVKAIGPYEFPAKDRQEIFGDDQLVCVHWDDNMFYYAGATFRVPRSMKWSDFKSQMIDPWAAADPDYRPDAATDWRRDDEPIDPKPDDTITDLGIVHKGLIRFRVK</sequence>
<evidence type="ECO:0000256" key="1">
    <source>
        <dbReference type="SAM" id="MobiDB-lite"/>
    </source>
</evidence>
<dbReference type="EC" id="1.14.13.7" evidence="2"/>
<reference evidence="2 3" key="1">
    <citation type="submission" date="2023-12" db="EMBL/GenBank/DDBJ databases">
        <title>Description of new species of Mycobacterium terrae complex isolated from sewage at the Sao Paulo Zoological Park Foundation in Brazil.</title>
        <authorList>
            <person name="Romagnoli C.L."/>
            <person name="Conceicao E.C."/>
            <person name="Machado E."/>
            <person name="Barreto L.B.P.F."/>
            <person name="Sharma A."/>
            <person name="Silva N.M."/>
            <person name="Marques L.E."/>
            <person name="Juliana M.A."/>
            <person name="Lourenco M.C.S."/>
            <person name="Digiampietri L.A."/>
            <person name="Suffys P.N."/>
            <person name="Viana-Niero C."/>
        </authorList>
    </citation>
    <scope>NUCLEOTIDE SEQUENCE [LARGE SCALE GENOMIC DNA]</scope>
    <source>
        <strain evidence="2 3">MYC098</strain>
    </source>
</reference>
<name>A0ABU5XK09_9MYCO</name>
<protein>
    <submittedName>
        <fullName evidence="2">Phenol hydroxylase subunit P4</fullName>
        <ecNumber evidence="2">1.14.13.7</ecNumber>
    </submittedName>
</protein>
<dbReference type="GO" id="GO:0018662">
    <property type="term" value="F:phenol 2-monooxygenase activity"/>
    <property type="evidence" value="ECO:0007669"/>
    <property type="project" value="UniProtKB-EC"/>
</dbReference>
<dbReference type="Gene3D" id="3.10.20.560">
    <property type="entry name" value="Phenol hydroxylase"/>
    <property type="match status" value="1"/>
</dbReference>
<dbReference type="RefSeq" id="WP_225405299.1">
    <property type="nucleotide sequence ID" value="NZ_JAYJJR010000008.1"/>
</dbReference>
<dbReference type="InterPro" id="IPR043010">
    <property type="entry name" value="Phenol_hydroxylase_sf"/>
</dbReference>
<proteinExistence type="predicted"/>
<gene>
    <name evidence="2" type="ORF">K6T79_13815</name>
</gene>
<dbReference type="Proteomes" id="UP001299596">
    <property type="component" value="Unassembled WGS sequence"/>
</dbReference>
<keyword evidence="3" id="KW-1185">Reference proteome</keyword>
<dbReference type="InterPro" id="IPR006756">
    <property type="entry name" value="Phenol_hydroxylase"/>
</dbReference>
<comment type="caution">
    <text evidence="2">The sequence shown here is derived from an EMBL/GenBank/DDBJ whole genome shotgun (WGS) entry which is preliminary data.</text>
</comment>
<organism evidence="2 3">
    <name type="scientific">[Mycobacterium] crassicus</name>
    <dbReference type="NCBI Taxonomy" id="2872309"/>
    <lineage>
        <taxon>Bacteria</taxon>
        <taxon>Bacillati</taxon>
        <taxon>Actinomycetota</taxon>
        <taxon>Actinomycetes</taxon>
        <taxon>Mycobacteriales</taxon>
        <taxon>Mycobacteriaceae</taxon>
        <taxon>Mycolicibacter</taxon>
    </lineage>
</organism>
<feature type="region of interest" description="Disordered" evidence="1">
    <location>
        <begin position="64"/>
        <end position="89"/>
    </location>
</feature>
<accession>A0ABU5XK09</accession>
<evidence type="ECO:0000313" key="3">
    <source>
        <dbReference type="Proteomes" id="UP001299596"/>
    </source>
</evidence>
<dbReference type="Pfam" id="PF04663">
    <property type="entry name" value="Phenol_monoox"/>
    <property type="match status" value="1"/>
</dbReference>
<evidence type="ECO:0000313" key="2">
    <source>
        <dbReference type="EMBL" id="MEB3022122.1"/>
    </source>
</evidence>
<dbReference type="EMBL" id="JAYJJR010000008">
    <property type="protein sequence ID" value="MEB3022122.1"/>
    <property type="molecule type" value="Genomic_DNA"/>
</dbReference>